<evidence type="ECO:0000256" key="2">
    <source>
        <dbReference type="ARBA" id="ARBA00022473"/>
    </source>
</evidence>
<dbReference type="InterPro" id="IPR012317">
    <property type="entry name" value="Poly(ADP-ribose)pol_cat_dom"/>
</dbReference>
<feature type="domain" description="PARP catalytic" evidence="6">
    <location>
        <begin position="235"/>
        <end position="459"/>
    </location>
</feature>
<dbReference type="PROSITE" id="PS51059">
    <property type="entry name" value="PARP_CATALYTIC"/>
    <property type="match status" value="1"/>
</dbReference>
<protein>
    <recommendedName>
        <fullName evidence="10">Poly [ADP-ribose] polymerase</fullName>
    </recommendedName>
</protein>
<evidence type="ECO:0008006" key="10">
    <source>
        <dbReference type="Google" id="ProtNLM"/>
    </source>
</evidence>
<accession>A0AAQ3TS22</accession>
<dbReference type="Pfam" id="PF23467">
    <property type="entry name" value="WWE_5"/>
    <property type="match status" value="1"/>
</dbReference>
<evidence type="ECO:0000259" key="7">
    <source>
        <dbReference type="PROSITE" id="PS51879"/>
    </source>
</evidence>
<dbReference type="GO" id="GO:0003950">
    <property type="term" value="F:NAD+ poly-ADP-ribosyltransferase activity"/>
    <property type="evidence" value="ECO:0007669"/>
    <property type="project" value="InterPro"/>
</dbReference>
<keyword evidence="9" id="KW-1185">Reference proteome</keyword>
<gene>
    <name evidence="8" type="ORF">U9M48_024764</name>
</gene>
<dbReference type="Pfam" id="PF12174">
    <property type="entry name" value="RST"/>
    <property type="match status" value="1"/>
</dbReference>
<sequence>MGRGQETFQRRAERPCRCRRRHGRTAWRATPRRATAEHLRHEARLQMASPQESNSLCLKRKLVDDCLSKDCKFRRVKSENGPSFDSSAKRCNCCCTRPNLANDCVNFLKSGPPSRVMYYKQGFWHNFPEQIMKSVIEEFRGNKSSVVSVMDDEPILLDLLSMTLVNLKTRKQRSVAWFDDTGKRFFPSLFFDEESDEMAKGDSGNLDSTAQGIMLDKAANSPPEVVKQVVLESSPPVPQKPSTVDVLRKKITSVERGTDSFLYVQDLFLSGMGPFATPTNILHVHRYSPNDITAQCRFEAFERQMKLTKEARGDANVRYGWLGSRKNDIVRILINGLGTTTNPVEDSGLSAGVYLSPENRAFTSVGLCDVDEKGVQYMLLCRVILGNMEAVEPGSQESFPSSEMYDSGVDDCSNPKCYVMWPSHLSTHIRLEYLVSFKVVSKVRNYLLDLKGLWFHPPSKELALDISTLQSATCETGEGPTSPWISFRLLFAVIQDNISSVARELLFHHYEELKESIITREEMVKKMIIIVGEKILLEALKKLHYCPSLWYKPSVEAVSGDPVMAAPEQLSLDKSGGDCSLTLSVDHGDSLAANAVAEHDTVLSTKECVATYMVPKGSDCLAPSGVPETSSAAVAICGSSTSMEPKCRDSHIQIMPPGNSATPCAKNLDSVVGRVVPMVCDGLLRTNAGSSSSPGQEAHKSDTPTTGRPGYASPAQTNAPKTHGVSALGLTPKVYESDVPSLALGNSKSTCVVQLNSAPRMTPEGQKFLSLGIASRSPAPHVVKGQASLISAAIPPVHAPGHGKSPSISIESCDSLSLSITPKGNGGPASGKMPKSHDSPIPDMSTEGRDSLALSITPKGNGAPASSKAAKCHESPIADTITKGCESLALSITSNGHDSPTSSRMPKRHESSPADTLPESSCPQGQGVATKVYIAPKPITEEPKKDQTAATGLNKASVPGLLDASSHVTGAANALVALSTLRNKGGH</sequence>
<comment type="subcellular location">
    <subcellularLocation>
        <location evidence="1">Nucleus</location>
    </subcellularLocation>
</comment>
<evidence type="ECO:0000313" key="9">
    <source>
        <dbReference type="Proteomes" id="UP001341281"/>
    </source>
</evidence>
<evidence type="ECO:0000256" key="1">
    <source>
        <dbReference type="ARBA" id="ARBA00004123"/>
    </source>
</evidence>
<evidence type="ECO:0000256" key="3">
    <source>
        <dbReference type="ARBA" id="ARBA00023016"/>
    </source>
</evidence>
<dbReference type="Proteomes" id="UP001341281">
    <property type="component" value="Chromosome 05"/>
</dbReference>
<dbReference type="GO" id="GO:0005634">
    <property type="term" value="C:nucleus"/>
    <property type="evidence" value="ECO:0007669"/>
    <property type="project" value="UniProtKB-SubCell"/>
</dbReference>
<reference evidence="8 9" key="1">
    <citation type="submission" date="2024-02" db="EMBL/GenBank/DDBJ databases">
        <title>High-quality chromosome-scale genome assembly of Pensacola bahiagrass (Paspalum notatum Flugge var. saurae).</title>
        <authorList>
            <person name="Vega J.M."/>
            <person name="Podio M."/>
            <person name="Orjuela J."/>
            <person name="Siena L.A."/>
            <person name="Pessino S.C."/>
            <person name="Combes M.C."/>
            <person name="Mariac C."/>
            <person name="Albertini E."/>
            <person name="Pupilli F."/>
            <person name="Ortiz J.P.A."/>
            <person name="Leblanc O."/>
        </authorList>
    </citation>
    <scope>NUCLEOTIDE SEQUENCE [LARGE SCALE GENOMIC DNA]</scope>
    <source>
        <strain evidence="8">R1</strain>
        <tissue evidence="8">Leaf</tissue>
    </source>
</reference>
<feature type="region of interest" description="Disordered" evidence="5">
    <location>
        <begin position="686"/>
        <end position="723"/>
    </location>
</feature>
<keyword evidence="3" id="KW-0346">Stress response</keyword>
<dbReference type="AlphaFoldDB" id="A0AAQ3TS22"/>
<dbReference type="PANTHER" id="PTHR32263:SF17">
    <property type="entry name" value="OS04G0672200 PROTEIN"/>
    <property type="match status" value="1"/>
</dbReference>
<organism evidence="8 9">
    <name type="scientific">Paspalum notatum var. saurae</name>
    <dbReference type="NCBI Taxonomy" id="547442"/>
    <lineage>
        <taxon>Eukaryota</taxon>
        <taxon>Viridiplantae</taxon>
        <taxon>Streptophyta</taxon>
        <taxon>Embryophyta</taxon>
        <taxon>Tracheophyta</taxon>
        <taxon>Spermatophyta</taxon>
        <taxon>Magnoliopsida</taxon>
        <taxon>Liliopsida</taxon>
        <taxon>Poales</taxon>
        <taxon>Poaceae</taxon>
        <taxon>PACMAD clade</taxon>
        <taxon>Panicoideae</taxon>
        <taxon>Andropogonodae</taxon>
        <taxon>Paspaleae</taxon>
        <taxon>Paspalinae</taxon>
        <taxon>Paspalum</taxon>
    </lineage>
</organism>
<dbReference type="InterPro" id="IPR057823">
    <property type="entry name" value="WWE_RCD1"/>
</dbReference>
<evidence type="ECO:0000313" key="8">
    <source>
        <dbReference type="EMBL" id="WVZ76835.1"/>
    </source>
</evidence>
<dbReference type="PANTHER" id="PTHR32263">
    <property type="entry name" value="INACTIVE POLY [ADP-RIBOSE] POLYMERASE SRO4-RELATED"/>
    <property type="match status" value="1"/>
</dbReference>
<dbReference type="InterPro" id="IPR044964">
    <property type="entry name" value="RCD1/SRO1-5"/>
</dbReference>
<dbReference type="PROSITE" id="PS51879">
    <property type="entry name" value="RST"/>
    <property type="match status" value="1"/>
</dbReference>
<dbReference type="Pfam" id="PF00644">
    <property type="entry name" value="PARP"/>
    <property type="match status" value="1"/>
</dbReference>
<keyword evidence="4" id="KW-0539">Nucleus</keyword>
<dbReference type="Gene3D" id="3.90.228.10">
    <property type="match status" value="1"/>
</dbReference>
<dbReference type="SUPFAM" id="SSF56399">
    <property type="entry name" value="ADP-ribosylation"/>
    <property type="match status" value="1"/>
</dbReference>
<name>A0AAQ3TS22_PASNO</name>
<evidence type="ECO:0000256" key="4">
    <source>
        <dbReference type="ARBA" id="ARBA00023242"/>
    </source>
</evidence>
<feature type="region of interest" description="Disordered" evidence="5">
    <location>
        <begin position="891"/>
        <end position="927"/>
    </location>
</feature>
<feature type="compositionally biased region" description="Basic and acidic residues" evidence="5">
    <location>
        <begin position="835"/>
        <end position="848"/>
    </location>
</feature>
<evidence type="ECO:0000256" key="5">
    <source>
        <dbReference type="SAM" id="MobiDB-lite"/>
    </source>
</evidence>
<feature type="region of interest" description="Disordered" evidence="5">
    <location>
        <begin position="819"/>
        <end position="848"/>
    </location>
</feature>
<evidence type="ECO:0000259" key="6">
    <source>
        <dbReference type="PROSITE" id="PS51059"/>
    </source>
</evidence>
<feature type="domain" description="RST" evidence="7">
    <location>
        <begin position="478"/>
        <end position="549"/>
    </location>
</feature>
<feature type="compositionally biased region" description="Polar residues" evidence="5">
    <location>
        <begin position="891"/>
        <end position="904"/>
    </location>
</feature>
<dbReference type="EMBL" id="CP144749">
    <property type="protein sequence ID" value="WVZ76835.1"/>
    <property type="molecule type" value="Genomic_DNA"/>
</dbReference>
<keyword evidence="2" id="KW-0217">Developmental protein</keyword>
<proteinExistence type="predicted"/>
<dbReference type="InterPro" id="IPR022003">
    <property type="entry name" value="RST"/>
</dbReference>